<accession>A0A0C3S3L0</accession>
<dbReference type="SUPFAM" id="SSF56112">
    <property type="entry name" value="Protein kinase-like (PK-like)"/>
    <property type="match status" value="1"/>
</dbReference>
<evidence type="ECO:0000259" key="7">
    <source>
        <dbReference type="PROSITE" id="PS50011"/>
    </source>
</evidence>
<feature type="non-terminal residue" evidence="8">
    <location>
        <position position="89"/>
    </location>
</feature>
<dbReference type="AlphaFoldDB" id="A0A0C3S3L0"/>
<evidence type="ECO:0000256" key="4">
    <source>
        <dbReference type="ARBA" id="ARBA00022741"/>
    </source>
</evidence>
<dbReference type="Proteomes" id="UP000053257">
    <property type="component" value="Unassembled WGS sequence"/>
</dbReference>
<keyword evidence="9" id="KW-1185">Reference proteome</keyword>
<evidence type="ECO:0000313" key="8">
    <source>
        <dbReference type="EMBL" id="KIP02475.1"/>
    </source>
</evidence>
<gene>
    <name evidence="8" type="ORF">PHLGIDRAFT_48380</name>
</gene>
<organism evidence="8 9">
    <name type="scientific">Phlebiopsis gigantea (strain 11061_1 CR5-6)</name>
    <name type="common">White-rot fungus</name>
    <name type="synonym">Peniophora gigantea</name>
    <dbReference type="NCBI Taxonomy" id="745531"/>
    <lineage>
        <taxon>Eukaryota</taxon>
        <taxon>Fungi</taxon>
        <taxon>Dikarya</taxon>
        <taxon>Basidiomycota</taxon>
        <taxon>Agaricomycotina</taxon>
        <taxon>Agaricomycetes</taxon>
        <taxon>Polyporales</taxon>
        <taxon>Phanerochaetaceae</taxon>
        <taxon>Phlebiopsis</taxon>
    </lineage>
</organism>
<keyword evidence="2" id="KW-0723">Serine/threonine-protein kinase</keyword>
<dbReference type="HOGENOM" id="CLU_2460822_0_0_1"/>
<evidence type="ECO:0000313" key="9">
    <source>
        <dbReference type="Proteomes" id="UP000053257"/>
    </source>
</evidence>
<dbReference type="EMBL" id="KN840673">
    <property type="protein sequence ID" value="KIP02475.1"/>
    <property type="molecule type" value="Genomic_DNA"/>
</dbReference>
<feature type="non-terminal residue" evidence="8">
    <location>
        <position position="1"/>
    </location>
</feature>
<keyword evidence="3" id="KW-0808">Transferase</keyword>
<dbReference type="GO" id="GO:0005524">
    <property type="term" value="F:ATP binding"/>
    <property type="evidence" value="ECO:0007669"/>
    <property type="project" value="UniProtKB-KW"/>
</dbReference>
<proteinExistence type="predicted"/>
<evidence type="ECO:0000256" key="6">
    <source>
        <dbReference type="ARBA" id="ARBA00022840"/>
    </source>
</evidence>
<dbReference type="EC" id="2.7.11.1" evidence="1"/>
<dbReference type="PROSITE" id="PS50011">
    <property type="entry name" value="PROTEIN_KINASE_DOM"/>
    <property type="match status" value="1"/>
</dbReference>
<evidence type="ECO:0000256" key="2">
    <source>
        <dbReference type="ARBA" id="ARBA00022527"/>
    </source>
</evidence>
<dbReference type="InterPro" id="IPR000719">
    <property type="entry name" value="Prot_kinase_dom"/>
</dbReference>
<protein>
    <recommendedName>
        <fullName evidence="1">non-specific serine/threonine protein kinase</fullName>
        <ecNumber evidence="1">2.7.11.1</ecNumber>
    </recommendedName>
</protein>
<dbReference type="OrthoDB" id="347657at2759"/>
<evidence type="ECO:0000256" key="5">
    <source>
        <dbReference type="ARBA" id="ARBA00022777"/>
    </source>
</evidence>
<reference evidence="8 9" key="1">
    <citation type="journal article" date="2014" name="PLoS Genet.">
        <title>Analysis of the Phlebiopsis gigantea genome, transcriptome and secretome provides insight into its pioneer colonization strategies of wood.</title>
        <authorList>
            <person name="Hori C."/>
            <person name="Ishida T."/>
            <person name="Igarashi K."/>
            <person name="Samejima M."/>
            <person name="Suzuki H."/>
            <person name="Master E."/>
            <person name="Ferreira P."/>
            <person name="Ruiz-Duenas F.J."/>
            <person name="Held B."/>
            <person name="Canessa P."/>
            <person name="Larrondo L.F."/>
            <person name="Schmoll M."/>
            <person name="Druzhinina I.S."/>
            <person name="Kubicek C.P."/>
            <person name="Gaskell J.A."/>
            <person name="Kersten P."/>
            <person name="St John F."/>
            <person name="Glasner J."/>
            <person name="Sabat G."/>
            <person name="Splinter BonDurant S."/>
            <person name="Syed K."/>
            <person name="Yadav J."/>
            <person name="Mgbeahuruike A.C."/>
            <person name="Kovalchuk A."/>
            <person name="Asiegbu F.O."/>
            <person name="Lackner G."/>
            <person name="Hoffmeister D."/>
            <person name="Rencoret J."/>
            <person name="Gutierrez A."/>
            <person name="Sun H."/>
            <person name="Lindquist E."/>
            <person name="Barry K."/>
            <person name="Riley R."/>
            <person name="Grigoriev I.V."/>
            <person name="Henrissat B."/>
            <person name="Kues U."/>
            <person name="Berka R.M."/>
            <person name="Martinez A.T."/>
            <person name="Covert S.F."/>
            <person name="Blanchette R.A."/>
            <person name="Cullen D."/>
        </authorList>
    </citation>
    <scope>NUCLEOTIDE SEQUENCE [LARGE SCALE GENOMIC DNA]</scope>
    <source>
        <strain evidence="8 9">11061_1 CR5-6</strain>
    </source>
</reference>
<keyword evidence="5" id="KW-0418">Kinase</keyword>
<feature type="domain" description="Protein kinase" evidence="7">
    <location>
        <begin position="1"/>
        <end position="89"/>
    </location>
</feature>
<evidence type="ECO:0000256" key="1">
    <source>
        <dbReference type="ARBA" id="ARBA00012513"/>
    </source>
</evidence>
<dbReference type="Pfam" id="PF00069">
    <property type="entry name" value="Pkinase"/>
    <property type="match status" value="1"/>
</dbReference>
<dbReference type="InterPro" id="IPR011009">
    <property type="entry name" value="Kinase-like_dom_sf"/>
</dbReference>
<sequence length="89" mass="9873">LHASGICHRSLRPEHVLIGPDGHIVLTGFSRASITAFNSPKSEHKAAMEEKERLLQSANVWSAPEVVLGWSHDFAVDCWGFGMLVYFLL</sequence>
<dbReference type="GO" id="GO:0004674">
    <property type="term" value="F:protein serine/threonine kinase activity"/>
    <property type="evidence" value="ECO:0007669"/>
    <property type="project" value="UniProtKB-KW"/>
</dbReference>
<keyword evidence="6" id="KW-0067">ATP-binding</keyword>
<evidence type="ECO:0000256" key="3">
    <source>
        <dbReference type="ARBA" id="ARBA00022679"/>
    </source>
</evidence>
<dbReference type="PANTHER" id="PTHR45637">
    <property type="entry name" value="FLIPPASE KINASE 1-RELATED"/>
    <property type="match status" value="1"/>
</dbReference>
<dbReference type="Gene3D" id="1.10.510.10">
    <property type="entry name" value="Transferase(Phosphotransferase) domain 1"/>
    <property type="match status" value="1"/>
</dbReference>
<dbReference type="STRING" id="745531.A0A0C3S3L0"/>
<keyword evidence="4" id="KW-0547">Nucleotide-binding</keyword>
<name>A0A0C3S3L0_PHLG1</name>